<protein>
    <submittedName>
        <fullName evidence="1">Uncharacterized protein</fullName>
    </submittedName>
</protein>
<name>A0A427A237_ENSVE</name>
<accession>A0A427A237</accession>
<organism evidence="1 2">
    <name type="scientific">Ensete ventricosum</name>
    <name type="common">Abyssinian banana</name>
    <name type="synonym">Musa ensete</name>
    <dbReference type="NCBI Taxonomy" id="4639"/>
    <lineage>
        <taxon>Eukaryota</taxon>
        <taxon>Viridiplantae</taxon>
        <taxon>Streptophyta</taxon>
        <taxon>Embryophyta</taxon>
        <taxon>Tracheophyta</taxon>
        <taxon>Spermatophyta</taxon>
        <taxon>Magnoliopsida</taxon>
        <taxon>Liliopsida</taxon>
        <taxon>Zingiberales</taxon>
        <taxon>Musaceae</taxon>
        <taxon>Ensete</taxon>
    </lineage>
</organism>
<dbReference type="AlphaFoldDB" id="A0A427A237"/>
<comment type="caution">
    <text evidence="1">The sequence shown here is derived from an EMBL/GenBank/DDBJ whole genome shotgun (WGS) entry which is preliminary data.</text>
</comment>
<reference evidence="1 2" key="1">
    <citation type="journal article" date="2014" name="Agronomy (Basel)">
        <title>A Draft Genome Sequence for Ensete ventricosum, the Drought-Tolerant Tree Against Hunger.</title>
        <authorList>
            <person name="Harrison J."/>
            <person name="Moore K.A."/>
            <person name="Paszkiewicz K."/>
            <person name="Jones T."/>
            <person name="Grant M."/>
            <person name="Ambacheew D."/>
            <person name="Muzemil S."/>
            <person name="Studholme D.J."/>
        </authorList>
    </citation>
    <scope>NUCLEOTIDE SEQUENCE [LARGE SCALE GENOMIC DNA]</scope>
</reference>
<dbReference type="Proteomes" id="UP000287651">
    <property type="component" value="Unassembled WGS sequence"/>
</dbReference>
<dbReference type="EMBL" id="AMZH03004059">
    <property type="protein sequence ID" value="RRT70319.1"/>
    <property type="molecule type" value="Genomic_DNA"/>
</dbReference>
<evidence type="ECO:0000313" key="2">
    <source>
        <dbReference type="Proteomes" id="UP000287651"/>
    </source>
</evidence>
<gene>
    <name evidence="1" type="ORF">B296_00023380</name>
</gene>
<sequence>MADLLDRTPGALLEARWSTLTTESRFWSDGVDVAEHAQGVLSPVLAKQLYEASSEVVIDWVAKSLVWNHQYTMVLIDQVHDRVISCMGDKITNLRSKIRDLKEGFGPATERHVVDLQTEVERLKTKLAKLDRQRGEL</sequence>
<proteinExistence type="predicted"/>
<evidence type="ECO:0000313" key="1">
    <source>
        <dbReference type="EMBL" id="RRT70319.1"/>
    </source>
</evidence>